<organism evidence="1 2">
    <name type="scientific">Marinagarivorans cellulosilyticus</name>
    <dbReference type="NCBI Taxonomy" id="2721545"/>
    <lineage>
        <taxon>Bacteria</taxon>
        <taxon>Pseudomonadati</taxon>
        <taxon>Pseudomonadota</taxon>
        <taxon>Gammaproteobacteria</taxon>
        <taxon>Cellvibrionales</taxon>
        <taxon>Cellvibrionaceae</taxon>
        <taxon>Marinagarivorans</taxon>
    </lineage>
</organism>
<keyword evidence="2" id="KW-1185">Reference proteome</keyword>
<reference evidence="1 2" key="1">
    <citation type="journal article" date="2022" name="IScience">
        <title>An ultrasensitive nanofiber-based assay for enzymatic hydrolysis and deep-sea microbial degradation of cellulose.</title>
        <authorList>
            <person name="Tsudome M."/>
            <person name="Tachioka M."/>
            <person name="Miyazaki M."/>
            <person name="Uchimura K."/>
            <person name="Tsuda M."/>
            <person name="Takaki Y."/>
            <person name="Deguchi S."/>
        </authorList>
    </citation>
    <scope>NUCLEOTIDE SEQUENCE [LARGE SCALE GENOMIC DNA]</scope>
    <source>
        <strain evidence="1 2">GE09</strain>
    </source>
</reference>
<proteinExistence type="predicted"/>
<accession>A0AAN1WL91</accession>
<evidence type="ECO:0008006" key="3">
    <source>
        <dbReference type="Google" id="ProtNLM"/>
    </source>
</evidence>
<dbReference type="EMBL" id="AP023086">
    <property type="protein sequence ID" value="BCD99673.1"/>
    <property type="molecule type" value="Genomic_DNA"/>
</dbReference>
<gene>
    <name evidence="1" type="ORF">MARGE09_P3875</name>
</gene>
<dbReference type="Pfam" id="PF11456">
    <property type="entry name" value="DUF3019"/>
    <property type="match status" value="1"/>
</dbReference>
<dbReference type="Proteomes" id="UP001320119">
    <property type="component" value="Chromosome"/>
</dbReference>
<sequence length="126" mass="14315">MKAPFTHFVALAALTCPWGYTMADEAFSVKPKKCVTLHKGQTCYQNLDFKWQADNKILCLYAVNTEAPLHCNRQSGPVVFRYEFASDKKQVFTLRDESGNNIATVKVEVASVYKGKRRATTGWRIF</sequence>
<dbReference type="KEGG" id="marq:MARGE09_P3875"/>
<dbReference type="RefSeq" id="WP_236984936.1">
    <property type="nucleotide sequence ID" value="NZ_AP023086.1"/>
</dbReference>
<evidence type="ECO:0000313" key="2">
    <source>
        <dbReference type="Proteomes" id="UP001320119"/>
    </source>
</evidence>
<name>A0AAN1WL91_9GAMM</name>
<protein>
    <recommendedName>
        <fullName evidence="3">DUF3019 domain-containing protein</fullName>
    </recommendedName>
</protein>
<evidence type="ECO:0000313" key="1">
    <source>
        <dbReference type="EMBL" id="BCD99673.1"/>
    </source>
</evidence>
<dbReference type="InterPro" id="IPR021559">
    <property type="entry name" value="DUF3019"/>
</dbReference>
<dbReference type="AlphaFoldDB" id="A0AAN1WL91"/>